<evidence type="ECO:0000256" key="2">
    <source>
        <dbReference type="ARBA" id="ARBA00023002"/>
    </source>
</evidence>
<protein>
    <submittedName>
        <fullName evidence="4">Dehydrogenase/reductase</fullName>
    </submittedName>
</protein>
<name>A0A136IRL8_9PEZI</name>
<evidence type="ECO:0000313" key="4">
    <source>
        <dbReference type="EMBL" id="KXJ87585.1"/>
    </source>
</evidence>
<reference evidence="5" key="1">
    <citation type="submission" date="2016-02" db="EMBL/GenBank/DDBJ databases">
        <title>Draft genome sequence of Microdochium bolleyi, a fungal endophyte of beachgrass.</title>
        <authorList>
            <consortium name="DOE Joint Genome Institute"/>
            <person name="David A.S."/>
            <person name="May G."/>
            <person name="Haridas S."/>
            <person name="Lim J."/>
            <person name="Wang M."/>
            <person name="Labutti K."/>
            <person name="Lipzen A."/>
            <person name="Barry K."/>
            <person name="Grigoriev I.V."/>
        </authorList>
    </citation>
    <scope>NUCLEOTIDE SEQUENCE [LARGE SCALE GENOMIC DNA]</scope>
    <source>
        <strain evidence="5">J235TASD1</strain>
    </source>
</reference>
<organism evidence="4 5">
    <name type="scientific">Microdochium bolleyi</name>
    <dbReference type="NCBI Taxonomy" id="196109"/>
    <lineage>
        <taxon>Eukaryota</taxon>
        <taxon>Fungi</taxon>
        <taxon>Dikarya</taxon>
        <taxon>Ascomycota</taxon>
        <taxon>Pezizomycotina</taxon>
        <taxon>Sordariomycetes</taxon>
        <taxon>Xylariomycetidae</taxon>
        <taxon>Xylariales</taxon>
        <taxon>Microdochiaceae</taxon>
        <taxon>Microdochium</taxon>
    </lineage>
</organism>
<dbReference type="InterPro" id="IPR057326">
    <property type="entry name" value="KR_dom"/>
</dbReference>
<dbReference type="Gene3D" id="3.40.50.720">
    <property type="entry name" value="NAD(P)-binding Rossmann-like Domain"/>
    <property type="match status" value="1"/>
</dbReference>
<evidence type="ECO:0000259" key="3">
    <source>
        <dbReference type="SMART" id="SM00822"/>
    </source>
</evidence>
<dbReference type="PANTHER" id="PTHR24320:SF152">
    <property type="entry name" value="SHORT-CHAIN DEHYDROGENASE_REDUCTASE FAMILY PROTEIN"/>
    <property type="match status" value="1"/>
</dbReference>
<keyword evidence="2" id="KW-0560">Oxidoreductase</keyword>
<evidence type="ECO:0000256" key="1">
    <source>
        <dbReference type="ARBA" id="ARBA00006484"/>
    </source>
</evidence>
<keyword evidence="5" id="KW-1185">Reference proteome</keyword>
<proteinExistence type="inferred from homology"/>
<dbReference type="InterPro" id="IPR002347">
    <property type="entry name" value="SDR_fam"/>
</dbReference>
<feature type="domain" description="Ketoreductase" evidence="3">
    <location>
        <begin position="5"/>
        <end position="214"/>
    </location>
</feature>
<dbReference type="Proteomes" id="UP000070501">
    <property type="component" value="Unassembled WGS sequence"/>
</dbReference>
<dbReference type="Pfam" id="PF00106">
    <property type="entry name" value="adh_short"/>
    <property type="match status" value="1"/>
</dbReference>
<dbReference type="PANTHER" id="PTHR24320">
    <property type="entry name" value="RETINOL DEHYDROGENASE"/>
    <property type="match status" value="1"/>
</dbReference>
<comment type="similarity">
    <text evidence="1">Belongs to the short-chain dehydrogenases/reductases (SDR) family.</text>
</comment>
<dbReference type="OrthoDB" id="542013at2759"/>
<dbReference type="InParanoid" id="A0A136IRL8"/>
<accession>A0A136IRL8</accession>
<dbReference type="STRING" id="196109.A0A136IRL8"/>
<dbReference type="InterPro" id="IPR036291">
    <property type="entry name" value="NAD(P)-bd_dom_sf"/>
</dbReference>
<dbReference type="AlphaFoldDB" id="A0A136IRL8"/>
<dbReference type="EMBL" id="KQ964262">
    <property type="protein sequence ID" value="KXJ87585.1"/>
    <property type="molecule type" value="Genomic_DNA"/>
</dbReference>
<sequence length="326" mass="35067">MAYKGSVIVTGGTVGLGYETALAIARQRPDYLVVIASRSDKDHAADSINRANNQKNTRFQHLDLSDPSNVRAFAKSWLADTSLPPVKALVLNAALQFPGALTLTPEGVEKTFAITHLGHALLFHLLAPTLAADARIVTTASGTHDPAQKTGMPPAEYNSAADLAFPPRDKVDIPGRARYTSAKLCNVLWTYALHRRLAAHNSAHGTAMTATTMCPGLMPGTGLAREASGVERFLWSRVLPHLLPLLRWVMGSTNVHTPAESGANMAMLAVGGEMEGVSGKYFESGKEAKSSVDSHDQAKQDDLWTWTVDYCAGGDAEEKAKFEKFQ</sequence>
<gene>
    <name evidence="4" type="ORF">Micbo1qcDRAFT_216087</name>
</gene>
<evidence type="ECO:0000313" key="5">
    <source>
        <dbReference type="Proteomes" id="UP000070501"/>
    </source>
</evidence>
<dbReference type="SMART" id="SM00822">
    <property type="entry name" value="PKS_KR"/>
    <property type="match status" value="1"/>
</dbReference>
<dbReference type="GO" id="GO:0016491">
    <property type="term" value="F:oxidoreductase activity"/>
    <property type="evidence" value="ECO:0007669"/>
    <property type="project" value="UniProtKB-KW"/>
</dbReference>
<dbReference type="SUPFAM" id="SSF51735">
    <property type="entry name" value="NAD(P)-binding Rossmann-fold domains"/>
    <property type="match status" value="1"/>
</dbReference>